<dbReference type="EMBL" id="JAENHL010000007">
    <property type="protein sequence ID" value="MBK1867158.1"/>
    <property type="molecule type" value="Genomic_DNA"/>
</dbReference>
<evidence type="ECO:0000313" key="2">
    <source>
        <dbReference type="Proteomes" id="UP000616151"/>
    </source>
</evidence>
<accession>A0ACC5R460</accession>
<organism evidence="1 2">
    <name type="scientific">Taklimakanibacter albus</name>
    <dbReference type="NCBI Taxonomy" id="2800327"/>
    <lineage>
        <taxon>Bacteria</taxon>
        <taxon>Pseudomonadati</taxon>
        <taxon>Pseudomonadota</taxon>
        <taxon>Alphaproteobacteria</taxon>
        <taxon>Hyphomicrobiales</taxon>
        <taxon>Aestuariivirgaceae</taxon>
        <taxon>Taklimakanibacter</taxon>
    </lineage>
</organism>
<keyword evidence="1" id="KW-0547">Nucleotide-binding</keyword>
<dbReference type="Proteomes" id="UP000616151">
    <property type="component" value="Unassembled WGS sequence"/>
</dbReference>
<protein>
    <submittedName>
        <fullName evidence="1">ABC transporter ATP-binding protein/permease</fullName>
    </submittedName>
</protein>
<name>A0ACC5R460_9HYPH</name>
<evidence type="ECO:0000313" key="1">
    <source>
        <dbReference type="EMBL" id="MBK1867158.1"/>
    </source>
</evidence>
<reference evidence="1" key="1">
    <citation type="submission" date="2021-01" db="EMBL/GenBank/DDBJ databases">
        <authorList>
            <person name="Sun Q."/>
        </authorList>
    </citation>
    <scope>NUCLEOTIDE SEQUENCE</scope>
    <source>
        <strain evidence="1">YIM B02566</strain>
    </source>
</reference>
<keyword evidence="1" id="KW-0067">ATP-binding</keyword>
<gene>
    <name evidence="1" type="ORF">JHL16_12450</name>
</gene>
<comment type="caution">
    <text evidence="1">The sequence shown here is derived from an EMBL/GenBank/DDBJ whole genome shotgun (WGS) entry which is preliminary data.</text>
</comment>
<keyword evidence="2" id="KW-1185">Reference proteome</keyword>
<proteinExistence type="predicted"/>
<sequence length="567" mass="62333">MGAGLIFIILINTFGQIKLNAWFGSFYDALFQRSLPLLANEVVAFLVIVGGLLCLVVAQTWLQETIKVRLREWLTHDLMDQWLKPGRAFHLSQAGEDGANPDQYIQADARQLADMSASLVIGLFHASLLLLSFVGVLWALSNQVVFSYDGRTFTIPGYMVWCALAYALTGSWLTWLIGRPLIKLNAERYAREADLRFAIMRINETVASVAMARGEAHERRTANGSIVSVIDLGRKLANGHSRLTWITSGYGWLALVVPILLATPGVFSGSLSLGGLMMVVGAFTQVQNSLRWFVDNFPGIADWRATLLRVSRFRNGLAYLDLEPNPNPDATGTGGIALAPHPQGHVSFDNAAIGHADSPLTFATSTIELKPGERALIETASDSDRALLLRTLVGLSLEGSGTILLPEAKDVMFVPARLDFRIGTLREAMIYPASSTDLDDTLISSALVRAGLMNLLGRLDDKERWDRALQAQDQQRLMLARLILHRPAWVLFEDMAATANEQDLRVFRSVFARELLGTAVIGLGACTALNGFFERKFRLARKLETAAPPVTFDAAPMQARQRIEAAE</sequence>